<dbReference type="GO" id="GO:0009252">
    <property type="term" value="P:peptidoglycan biosynthetic process"/>
    <property type="evidence" value="ECO:0007669"/>
    <property type="project" value="TreeGrafter"/>
</dbReference>
<dbReference type="Proteomes" id="UP000277457">
    <property type="component" value="Unassembled WGS sequence"/>
</dbReference>
<dbReference type="SUPFAM" id="SSF50621">
    <property type="entry name" value="Alanine racemase C-terminal domain-like"/>
    <property type="match status" value="1"/>
</dbReference>
<evidence type="ECO:0000256" key="2">
    <source>
        <dbReference type="ARBA" id="ARBA00022898"/>
    </source>
</evidence>
<gene>
    <name evidence="5" type="ORF">DRZ78_01140</name>
</gene>
<dbReference type="SMART" id="SM01005">
    <property type="entry name" value="Ala_racemase_C"/>
    <property type="match status" value="1"/>
</dbReference>
<dbReference type="InterPro" id="IPR000821">
    <property type="entry name" value="Ala_racemase"/>
</dbReference>
<organism evidence="5 6">
    <name type="scientific">Aerophobetes bacterium</name>
    <dbReference type="NCBI Taxonomy" id="2030807"/>
    <lineage>
        <taxon>Bacteria</taxon>
        <taxon>Candidatus Aerophobota</taxon>
    </lineage>
</organism>
<evidence type="ECO:0000256" key="1">
    <source>
        <dbReference type="ARBA" id="ARBA00001933"/>
    </source>
</evidence>
<feature type="non-terminal residue" evidence="5">
    <location>
        <position position="1"/>
    </location>
</feature>
<dbReference type="GO" id="GO:0030170">
    <property type="term" value="F:pyridoxal phosphate binding"/>
    <property type="evidence" value="ECO:0007669"/>
    <property type="project" value="TreeGrafter"/>
</dbReference>
<feature type="domain" description="Alanine racemase C-terminal" evidence="4">
    <location>
        <begin position="14"/>
        <end position="142"/>
    </location>
</feature>
<dbReference type="GO" id="GO:0008784">
    <property type="term" value="F:alanine racemase activity"/>
    <property type="evidence" value="ECO:0007669"/>
    <property type="project" value="InterPro"/>
</dbReference>
<dbReference type="Gene3D" id="2.40.37.10">
    <property type="entry name" value="Lyase, Ornithine Decarboxylase, Chain A, domain 1"/>
    <property type="match status" value="1"/>
</dbReference>
<keyword evidence="2" id="KW-0663">Pyridoxal phosphate</keyword>
<reference evidence="5 6" key="1">
    <citation type="submission" date="2018-06" db="EMBL/GenBank/DDBJ databases">
        <title>Extensive metabolic versatility and redundancy in microbially diverse, dynamic hydrothermal sediments.</title>
        <authorList>
            <person name="Dombrowski N."/>
            <person name="Teske A."/>
            <person name="Baker B.J."/>
        </authorList>
    </citation>
    <scope>NUCLEOTIDE SEQUENCE [LARGE SCALE GENOMIC DNA]</scope>
    <source>
        <strain evidence="5">B7_G13</strain>
    </source>
</reference>
<protein>
    <submittedName>
        <fullName evidence="5">Alanine racemase</fullName>
    </submittedName>
</protein>
<dbReference type="GO" id="GO:0005829">
    <property type="term" value="C:cytosol"/>
    <property type="evidence" value="ECO:0007669"/>
    <property type="project" value="TreeGrafter"/>
</dbReference>
<accession>A0A662D1F2</accession>
<dbReference type="InterPro" id="IPR011079">
    <property type="entry name" value="Ala_racemase_C"/>
</dbReference>
<comment type="cofactor">
    <cofactor evidence="1">
        <name>pyridoxal 5'-phosphate</name>
        <dbReference type="ChEBI" id="CHEBI:597326"/>
    </cofactor>
</comment>
<proteinExistence type="predicted"/>
<dbReference type="InterPro" id="IPR009006">
    <property type="entry name" value="Ala_racemase/Decarboxylase_C"/>
</dbReference>
<dbReference type="PANTHER" id="PTHR30511">
    <property type="entry name" value="ALANINE RACEMASE"/>
    <property type="match status" value="1"/>
</dbReference>
<sequence length="145" mass="15779">PSPEVSRSIVLRPSMSLRCKVVFVKKVSAGASISYGRTYITPQATSIAILPIGYADGYPCSLSGKAEVLVRGMRAPVVGRICMDQIIVDVGDVTGVKVGDEVVLWGDQGRERISVEEISLRANTIPYELLTRIGRGVRRIYKDNV</sequence>
<evidence type="ECO:0000313" key="6">
    <source>
        <dbReference type="Proteomes" id="UP000277457"/>
    </source>
</evidence>
<dbReference type="EMBL" id="QMPY01000027">
    <property type="protein sequence ID" value="RLE08399.1"/>
    <property type="molecule type" value="Genomic_DNA"/>
</dbReference>
<evidence type="ECO:0000259" key="4">
    <source>
        <dbReference type="SMART" id="SM01005"/>
    </source>
</evidence>
<comment type="caution">
    <text evidence="5">The sequence shown here is derived from an EMBL/GenBank/DDBJ whole genome shotgun (WGS) entry which is preliminary data.</text>
</comment>
<dbReference type="PANTHER" id="PTHR30511:SF0">
    <property type="entry name" value="ALANINE RACEMASE, CATABOLIC-RELATED"/>
    <property type="match status" value="1"/>
</dbReference>
<keyword evidence="3" id="KW-0413">Isomerase</keyword>
<dbReference type="PRINTS" id="PR00992">
    <property type="entry name" value="ALARACEMASE"/>
</dbReference>
<evidence type="ECO:0000256" key="3">
    <source>
        <dbReference type="ARBA" id="ARBA00023235"/>
    </source>
</evidence>
<name>A0A662D1F2_UNCAE</name>
<dbReference type="AlphaFoldDB" id="A0A662D1F2"/>
<evidence type="ECO:0000313" key="5">
    <source>
        <dbReference type="EMBL" id="RLE08399.1"/>
    </source>
</evidence>
<dbReference type="GO" id="GO:0030632">
    <property type="term" value="P:D-alanine biosynthetic process"/>
    <property type="evidence" value="ECO:0007669"/>
    <property type="project" value="TreeGrafter"/>
</dbReference>
<dbReference type="Pfam" id="PF00842">
    <property type="entry name" value="Ala_racemase_C"/>
    <property type="match status" value="1"/>
</dbReference>